<dbReference type="InterPro" id="IPR011541">
    <property type="entry name" value="Ni/Co_transpt_high_affinity"/>
</dbReference>
<keyword evidence="7 8" id="KW-0472">Membrane</keyword>
<keyword evidence="3" id="KW-0813">Transport</keyword>
<organism evidence="9">
    <name type="scientific">freshwater metagenome</name>
    <dbReference type="NCBI Taxonomy" id="449393"/>
    <lineage>
        <taxon>unclassified sequences</taxon>
        <taxon>metagenomes</taxon>
        <taxon>ecological metagenomes</taxon>
    </lineage>
</organism>
<name>A0A6J6CDP4_9ZZZZ</name>
<dbReference type="GO" id="GO:0015099">
    <property type="term" value="F:nickel cation transmembrane transporter activity"/>
    <property type="evidence" value="ECO:0007669"/>
    <property type="project" value="InterPro"/>
</dbReference>
<dbReference type="NCBIfam" id="TIGR00802">
    <property type="entry name" value="nico"/>
    <property type="match status" value="1"/>
</dbReference>
<gene>
    <name evidence="9" type="ORF">UFOPK1438_00911</name>
</gene>
<feature type="transmembrane region" description="Helical" evidence="8">
    <location>
        <begin position="285"/>
        <end position="312"/>
    </location>
</feature>
<comment type="subcellular location">
    <subcellularLocation>
        <location evidence="1">Endomembrane system</location>
        <topology evidence="1">Multi-pass membrane protein</topology>
    </subcellularLocation>
</comment>
<feature type="transmembrane region" description="Helical" evidence="8">
    <location>
        <begin position="25"/>
        <end position="44"/>
    </location>
</feature>
<dbReference type="EMBL" id="CAEZSM010000136">
    <property type="protein sequence ID" value="CAB4548383.1"/>
    <property type="molecule type" value="Genomic_DNA"/>
</dbReference>
<comment type="similarity">
    <text evidence="2">Belongs to the NiCoT transporter (TC 2.A.52) family.</text>
</comment>
<dbReference type="Pfam" id="PF03824">
    <property type="entry name" value="NicO"/>
    <property type="match status" value="1"/>
</dbReference>
<feature type="transmembrane region" description="Helical" evidence="8">
    <location>
        <begin position="99"/>
        <end position="124"/>
    </location>
</feature>
<evidence type="ECO:0000256" key="5">
    <source>
        <dbReference type="ARBA" id="ARBA00022692"/>
    </source>
</evidence>
<evidence type="ECO:0000256" key="6">
    <source>
        <dbReference type="ARBA" id="ARBA00022989"/>
    </source>
</evidence>
<dbReference type="GO" id="GO:0012505">
    <property type="term" value="C:endomembrane system"/>
    <property type="evidence" value="ECO:0007669"/>
    <property type="project" value="UniProtKB-SubCell"/>
</dbReference>
<evidence type="ECO:0000256" key="3">
    <source>
        <dbReference type="ARBA" id="ARBA00022448"/>
    </source>
</evidence>
<dbReference type="PANTHER" id="PTHR31611">
    <property type="entry name" value="HIGH-AFFINITY NICKEL TRANSPORT PROTEIN NIC1"/>
    <property type="match status" value="1"/>
</dbReference>
<keyword evidence="5 8" id="KW-0812">Transmembrane</keyword>
<accession>A0A6J6CDP4</accession>
<evidence type="ECO:0000256" key="7">
    <source>
        <dbReference type="ARBA" id="ARBA00023136"/>
    </source>
</evidence>
<keyword evidence="6 8" id="KW-1133">Transmembrane helix</keyword>
<dbReference type="GO" id="GO:0005886">
    <property type="term" value="C:plasma membrane"/>
    <property type="evidence" value="ECO:0007669"/>
    <property type="project" value="InterPro"/>
</dbReference>
<evidence type="ECO:0000256" key="2">
    <source>
        <dbReference type="ARBA" id="ARBA00010892"/>
    </source>
</evidence>
<dbReference type="InterPro" id="IPR004688">
    <property type="entry name" value="Ni/Co_transpt"/>
</dbReference>
<proteinExistence type="inferred from homology"/>
<keyword evidence="4" id="KW-0533">Nickel</keyword>
<feature type="transmembrane region" description="Helical" evidence="8">
    <location>
        <begin position="213"/>
        <end position="237"/>
    </location>
</feature>
<dbReference type="AlphaFoldDB" id="A0A6J6CDP4"/>
<feature type="transmembrane region" description="Helical" evidence="8">
    <location>
        <begin position="332"/>
        <end position="352"/>
    </location>
</feature>
<evidence type="ECO:0000256" key="4">
    <source>
        <dbReference type="ARBA" id="ARBA00022596"/>
    </source>
</evidence>
<sequence>MNTVVKNVPKVPLRERLTNAEWRRMAAMFGVIAFLHISGALLMWKATSGNYELSDGSLFGWGTAALAYTLGMRHAFDADHISAIDNTTRKLMSEGKRPLAVGFFFSLGHSSVVFFLAILLNFGIKALGGQLKDEDSTLHHYTGLIGTTVSGTFLMLIAILNFIVLVSIVGVFIKMRKGLYNEEELEKHLNSRGLLMRFFGPIARRIDASWKMYPLGILFGLGFDTATEIGLLVLAGSSVVAGLPWWAIISLPLFFAGGMSLLDTIDGSFMNFAYGWAFSKPVRKVYYNIIITGLSVAVALFVGGLELCQVFARQLNLTGGFWDYALAFNLNGAGYFIVGAFVVVWSIALLLWRYGKIEERWHNKAHAAQVSRGEKTDHAAAGIELGPIRAPFIID</sequence>
<reference evidence="9" key="1">
    <citation type="submission" date="2020-05" db="EMBL/GenBank/DDBJ databases">
        <authorList>
            <person name="Chiriac C."/>
            <person name="Salcher M."/>
            <person name="Ghai R."/>
            <person name="Kavagutti S V."/>
        </authorList>
    </citation>
    <scope>NUCLEOTIDE SEQUENCE</scope>
</reference>
<protein>
    <submittedName>
        <fullName evidence="9">Unannotated protein</fullName>
    </submittedName>
</protein>
<feature type="transmembrane region" description="Helical" evidence="8">
    <location>
        <begin position="144"/>
        <end position="173"/>
    </location>
</feature>
<dbReference type="PANTHER" id="PTHR31611:SF0">
    <property type="entry name" value="HIGH-AFFINITY NICKEL TRANSPORT PROTEIN NIC1"/>
    <property type="match status" value="1"/>
</dbReference>
<evidence type="ECO:0000256" key="8">
    <source>
        <dbReference type="SAM" id="Phobius"/>
    </source>
</evidence>
<feature type="transmembrane region" description="Helical" evidence="8">
    <location>
        <begin position="243"/>
        <end position="265"/>
    </location>
</feature>
<evidence type="ECO:0000313" key="9">
    <source>
        <dbReference type="EMBL" id="CAB4548383.1"/>
    </source>
</evidence>
<evidence type="ECO:0000256" key="1">
    <source>
        <dbReference type="ARBA" id="ARBA00004127"/>
    </source>
</evidence>